<dbReference type="Proteomes" id="UP001610446">
    <property type="component" value="Unassembled WGS sequence"/>
</dbReference>
<dbReference type="PANTHER" id="PTHR47260:SF1">
    <property type="entry name" value="UPF0644 PROTEIN PB2B4.06"/>
    <property type="match status" value="1"/>
</dbReference>
<dbReference type="InterPro" id="IPR029069">
    <property type="entry name" value="HotDog_dom_sf"/>
</dbReference>
<dbReference type="InterPro" id="IPR006683">
    <property type="entry name" value="Thioestr_dom"/>
</dbReference>
<dbReference type="EMBL" id="JBFXLU010000216">
    <property type="protein sequence ID" value="KAL2834692.1"/>
    <property type="molecule type" value="Genomic_DNA"/>
</dbReference>
<dbReference type="PANTHER" id="PTHR47260">
    <property type="entry name" value="UPF0644 PROTEIN PB2B4.06"/>
    <property type="match status" value="1"/>
</dbReference>
<organism evidence="2 3">
    <name type="scientific">Aspergillus pseudoustus</name>
    <dbReference type="NCBI Taxonomy" id="1810923"/>
    <lineage>
        <taxon>Eukaryota</taxon>
        <taxon>Fungi</taxon>
        <taxon>Dikarya</taxon>
        <taxon>Ascomycota</taxon>
        <taxon>Pezizomycotina</taxon>
        <taxon>Eurotiomycetes</taxon>
        <taxon>Eurotiomycetidae</taxon>
        <taxon>Eurotiales</taxon>
        <taxon>Aspergillaceae</taxon>
        <taxon>Aspergillus</taxon>
        <taxon>Aspergillus subgen. Nidulantes</taxon>
    </lineage>
</organism>
<evidence type="ECO:0000313" key="3">
    <source>
        <dbReference type="Proteomes" id="UP001610446"/>
    </source>
</evidence>
<dbReference type="SUPFAM" id="SSF54637">
    <property type="entry name" value="Thioesterase/thiol ester dehydrase-isomerase"/>
    <property type="match status" value="1"/>
</dbReference>
<dbReference type="Pfam" id="PF03061">
    <property type="entry name" value="4HBT"/>
    <property type="match status" value="1"/>
</dbReference>
<dbReference type="InterPro" id="IPR052061">
    <property type="entry name" value="PTE-AB_protein"/>
</dbReference>
<keyword evidence="3" id="KW-1185">Reference proteome</keyword>
<dbReference type="Gene3D" id="3.10.129.10">
    <property type="entry name" value="Hotdog Thioesterase"/>
    <property type="match status" value="1"/>
</dbReference>
<name>A0ABR4J4E8_9EURO</name>
<reference evidence="2 3" key="1">
    <citation type="submission" date="2024-07" db="EMBL/GenBank/DDBJ databases">
        <title>Section-level genome sequencing and comparative genomics of Aspergillus sections Usti and Cavernicolus.</title>
        <authorList>
            <consortium name="Lawrence Berkeley National Laboratory"/>
            <person name="Nybo J.L."/>
            <person name="Vesth T.C."/>
            <person name="Theobald S."/>
            <person name="Frisvad J.C."/>
            <person name="Larsen T.O."/>
            <person name="Kjaerboelling I."/>
            <person name="Rothschild-Mancinelli K."/>
            <person name="Lyhne E.K."/>
            <person name="Kogle M.E."/>
            <person name="Barry K."/>
            <person name="Clum A."/>
            <person name="Na H."/>
            <person name="Ledsgaard L."/>
            <person name="Lin J."/>
            <person name="Lipzen A."/>
            <person name="Kuo A."/>
            <person name="Riley R."/>
            <person name="Mondo S."/>
            <person name="Labutti K."/>
            <person name="Haridas S."/>
            <person name="Pangalinan J."/>
            <person name="Salamov A.A."/>
            <person name="Simmons B.A."/>
            <person name="Magnuson J.K."/>
            <person name="Chen J."/>
            <person name="Drula E."/>
            <person name="Henrissat B."/>
            <person name="Wiebenga A."/>
            <person name="Lubbers R.J."/>
            <person name="Gomes A.C."/>
            <person name="Makela M.R."/>
            <person name="Stajich J."/>
            <person name="Grigoriev I.V."/>
            <person name="Mortensen U.H."/>
            <person name="De Vries R.P."/>
            <person name="Baker S.E."/>
            <person name="Andersen M.R."/>
        </authorList>
    </citation>
    <scope>NUCLEOTIDE SEQUENCE [LARGE SCALE GENOMIC DNA]</scope>
    <source>
        <strain evidence="2 3">CBS 123904</strain>
    </source>
</reference>
<sequence>MPILAAKQAARVASTLHAHPRVQTLRSNPAVIESTLYGGIPPPIRDNMFSWCHVRGPGRMTVEPLVFSDKESQTMSVVFHLGDGVAGYPGLVAGGVIATIMDEVLSRCSLIGKERHVAVTERLDIQYLVPLSTAEFYILEARVADSGEGSCRIEGAMKVLNSEKLTGNNVGALVTGIAEVKHVTVRSLN</sequence>
<protein>
    <submittedName>
        <fullName evidence="2">HotDog domain-containing protein</fullName>
    </submittedName>
</protein>
<comment type="caution">
    <text evidence="2">The sequence shown here is derived from an EMBL/GenBank/DDBJ whole genome shotgun (WGS) entry which is preliminary data.</text>
</comment>
<evidence type="ECO:0000259" key="1">
    <source>
        <dbReference type="Pfam" id="PF03061"/>
    </source>
</evidence>
<evidence type="ECO:0000313" key="2">
    <source>
        <dbReference type="EMBL" id="KAL2834692.1"/>
    </source>
</evidence>
<feature type="domain" description="Thioesterase" evidence="1">
    <location>
        <begin position="90"/>
        <end position="154"/>
    </location>
</feature>
<proteinExistence type="predicted"/>
<accession>A0ABR4J4E8</accession>
<gene>
    <name evidence="2" type="ORF">BJY01DRAFT_252924</name>
</gene>